<dbReference type="PRINTS" id="PR00455">
    <property type="entry name" value="HTHTETR"/>
</dbReference>
<dbReference type="PANTHER" id="PTHR30055">
    <property type="entry name" value="HTH-TYPE TRANSCRIPTIONAL REGULATOR RUTR"/>
    <property type="match status" value="1"/>
</dbReference>
<name>A3K4Y7_SAGS3</name>
<keyword evidence="3" id="KW-0804">Transcription</keyword>
<evidence type="ECO:0000313" key="7">
    <source>
        <dbReference type="Proteomes" id="UP000005713"/>
    </source>
</evidence>
<keyword evidence="7" id="KW-1185">Reference proteome</keyword>
<dbReference type="Proteomes" id="UP000005713">
    <property type="component" value="Unassembled WGS sequence"/>
</dbReference>
<accession>A3K4Y7</accession>
<dbReference type="RefSeq" id="WP_005859909.1">
    <property type="nucleotide sequence ID" value="NZ_AAYA01000008.1"/>
</dbReference>
<dbReference type="InterPro" id="IPR039536">
    <property type="entry name" value="TetR_C_Proteobacteria"/>
</dbReference>
<evidence type="ECO:0000256" key="3">
    <source>
        <dbReference type="ARBA" id="ARBA00023163"/>
    </source>
</evidence>
<dbReference type="InterPro" id="IPR050109">
    <property type="entry name" value="HTH-type_TetR-like_transc_reg"/>
</dbReference>
<feature type="DNA-binding region" description="H-T-H motif" evidence="4">
    <location>
        <begin position="27"/>
        <end position="46"/>
    </location>
</feature>
<proteinExistence type="predicted"/>
<evidence type="ECO:0000259" key="5">
    <source>
        <dbReference type="PROSITE" id="PS50977"/>
    </source>
</evidence>
<sequence>MDAEKRRAVILDALDEHFREVGLAGMTMAAIARRAGMSKQTLYGLFQDRDTLFDAYIERRFVRCAPVPDLPEDGSFAVRLRKLFMIDEPGNRWDLPIALFRLAIAEAQQHPRLSRRCLEEGPRNKQAMVRAEIERACARGELQVEDPAAAATLLLDMLHMPVIEALIQTDEHPCKQAPKARFELGLRVFLNGIS</sequence>
<dbReference type="GO" id="GO:0000976">
    <property type="term" value="F:transcription cis-regulatory region binding"/>
    <property type="evidence" value="ECO:0007669"/>
    <property type="project" value="TreeGrafter"/>
</dbReference>
<dbReference type="EMBL" id="AAYA01000008">
    <property type="protein sequence ID" value="EBA07588.1"/>
    <property type="molecule type" value="Genomic_DNA"/>
</dbReference>
<keyword evidence="1" id="KW-0805">Transcription regulation</keyword>
<organism evidence="6 7">
    <name type="scientific">Sagittula stellata (strain ATCC 700073 / DSM 11524 / E-37)</name>
    <dbReference type="NCBI Taxonomy" id="388399"/>
    <lineage>
        <taxon>Bacteria</taxon>
        <taxon>Pseudomonadati</taxon>
        <taxon>Pseudomonadota</taxon>
        <taxon>Alphaproteobacteria</taxon>
        <taxon>Rhodobacterales</taxon>
        <taxon>Roseobacteraceae</taxon>
        <taxon>Sagittula</taxon>
    </lineage>
</organism>
<dbReference type="Pfam" id="PF00440">
    <property type="entry name" value="TetR_N"/>
    <property type="match status" value="1"/>
</dbReference>
<dbReference type="InterPro" id="IPR036271">
    <property type="entry name" value="Tet_transcr_reg_TetR-rel_C_sf"/>
</dbReference>
<dbReference type="SUPFAM" id="SSF46689">
    <property type="entry name" value="Homeodomain-like"/>
    <property type="match status" value="1"/>
</dbReference>
<dbReference type="Pfam" id="PF14246">
    <property type="entry name" value="TetR_C_7"/>
    <property type="match status" value="1"/>
</dbReference>
<dbReference type="PANTHER" id="PTHR30055:SF234">
    <property type="entry name" value="HTH-TYPE TRANSCRIPTIONAL REGULATOR BETI"/>
    <property type="match status" value="1"/>
</dbReference>
<dbReference type="InterPro" id="IPR009057">
    <property type="entry name" value="Homeodomain-like_sf"/>
</dbReference>
<evidence type="ECO:0000256" key="1">
    <source>
        <dbReference type="ARBA" id="ARBA00023015"/>
    </source>
</evidence>
<evidence type="ECO:0000313" key="6">
    <source>
        <dbReference type="EMBL" id="EBA07588.1"/>
    </source>
</evidence>
<dbReference type="SUPFAM" id="SSF48498">
    <property type="entry name" value="Tetracyclin repressor-like, C-terminal domain"/>
    <property type="match status" value="1"/>
</dbReference>
<dbReference type="InterPro" id="IPR001647">
    <property type="entry name" value="HTH_TetR"/>
</dbReference>
<dbReference type="AlphaFoldDB" id="A3K4Y7"/>
<reference evidence="6 7" key="1">
    <citation type="submission" date="2006-06" db="EMBL/GenBank/DDBJ databases">
        <authorList>
            <person name="Moran M.A."/>
            <person name="Ferriera S."/>
            <person name="Johnson J."/>
            <person name="Kravitz S."/>
            <person name="Beeson K."/>
            <person name="Sutton G."/>
            <person name="Rogers Y.-H."/>
            <person name="Friedman R."/>
            <person name="Frazier M."/>
            <person name="Venter J.C."/>
        </authorList>
    </citation>
    <scope>NUCLEOTIDE SEQUENCE [LARGE SCALE GENOMIC DNA]</scope>
    <source>
        <strain evidence="6 7">E-37</strain>
    </source>
</reference>
<dbReference type="Gene3D" id="1.10.357.10">
    <property type="entry name" value="Tetracycline Repressor, domain 2"/>
    <property type="match status" value="1"/>
</dbReference>
<evidence type="ECO:0000256" key="4">
    <source>
        <dbReference type="PROSITE-ProRule" id="PRU00335"/>
    </source>
</evidence>
<comment type="caution">
    <text evidence="6">The sequence shown here is derived from an EMBL/GenBank/DDBJ whole genome shotgun (WGS) entry which is preliminary data.</text>
</comment>
<protein>
    <submittedName>
        <fullName evidence="6">Transcriptional regulator, TetR family protein</fullName>
    </submittedName>
</protein>
<evidence type="ECO:0000256" key="2">
    <source>
        <dbReference type="ARBA" id="ARBA00023125"/>
    </source>
</evidence>
<gene>
    <name evidence="6" type="ORF">SSE37_13418</name>
</gene>
<dbReference type="GO" id="GO:0003700">
    <property type="term" value="F:DNA-binding transcription factor activity"/>
    <property type="evidence" value="ECO:0007669"/>
    <property type="project" value="TreeGrafter"/>
</dbReference>
<dbReference type="PROSITE" id="PS50977">
    <property type="entry name" value="HTH_TETR_2"/>
    <property type="match status" value="1"/>
</dbReference>
<keyword evidence="2 4" id="KW-0238">DNA-binding</keyword>
<feature type="domain" description="HTH tetR-type" evidence="5">
    <location>
        <begin position="4"/>
        <end position="64"/>
    </location>
</feature>
<dbReference type="eggNOG" id="COG1309">
    <property type="taxonomic scope" value="Bacteria"/>
</dbReference>